<sequence length="431" mass="48226">MSDEEDDYLSDKFLLESAPVQTSAPKTYSQIRKDAQNRAAYKNEQNRKKTQKEIREEGLSKSLFERAKEEEPSSGGNKALMMMMKMGFKPGQALGRANEDDDAEDTAAYRKDFEGRTEKTDLLASGTESEDLGGSRKSVIQPTLDDARPNCASTSDVVSPSTTTTVASHQPSGHRTEPIPLNEWAGRQGIGTSRRLKRGPSPSSEERVAKMAKMAEDSAKAQDDFRQRTRIEYEERRAEGRLGPAQRTCVTLDEKAGKKFNVLWLNPGDVESFPSGLLHALDTRTTLDHVSMRSRDEDTLSLATRLRKEMQSDSLSPLSHTDTVVETSKGDGTMDSDFSQNELAEVAQFLRLQFLRTCETSMLTAFGAGRNTKTNGRWRINVLGKTKNHTIDIMQINSEPEEDPSGWVLECCEVRTRTHPSWASDWRMEIS</sequence>
<evidence type="ECO:0000313" key="3">
    <source>
        <dbReference type="Proteomes" id="UP001437256"/>
    </source>
</evidence>
<feature type="compositionally biased region" description="Basic and acidic residues" evidence="1">
    <location>
        <begin position="44"/>
        <end position="71"/>
    </location>
</feature>
<feature type="compositionally biased region" description="Basic and acidic residues" evidence="1">
    <location>
        <begin position="107"/>
        <end position="121"/>
    </location>
</feature>
<protein>
    <recommendedName>
        <fullName evidence="4">G-patch domain-containing protein</fullName>
    </recommendedName>
</protein>
<dbReference type="Proteomes" id="UP001437256">
    <property type="component" value="Unassembled WGS sequence"/>
</dbReference>
<feature type="region of interest" description="Disordered" evidence="1">
    <location>
        <begin position="1"/>
        <end position="209"/>
    </location>
</feature>
<dbReference type="InterPro" id="IPR039249">
    <property type="entry name" value="GPATCH11"/>
</dbReference>
<comment type="caution">
    <text evidence="2">The sequence shown here is derived from an EMBL/GenBank/DDBJ whole genome shotgun (WGS) entry which is preliminary data.</text>
</comment>
<evidence type="ECO:0000313" key="2">
    <source>
        <dbReference type="EMBL" id="KAL0070916.1"/>
    </source>
</evidence>
<proteinExistence type="predicted"/>
<evidence type="ECO:0008006" key="4">
    <source>
        <dbReference type="Google" id="ProtNLM"/>
    </source>
</evidence>
<dbReference type="PANTHER" id="PTHR21032">
    <property type="entry name" value="G PATCH DOMAIN-CONTAINING PROTEIN 11"/>
    <property type="match status" value="1"/>
</dbReference>
<organism evidence="2 3">
    <name type="scientific">Marasmius tenuissimus</name>
    <dbReference type="NCBI Taxonomy" id="585030"/>
    <lineage>
        <taxon>Eukaryota</taxon>
        <taxon>Fungi</taxon>
        <taxon>Dikarya</taxon>
        <taxon>Basidiomycota</taxon>
        <taxon>Agaricomycotina</taxon>
        <taxon>Agaricomycetes</taxon>
        <taxon>Agaricomycetidae</taxon>
        <taxon>Agaricales</taxon>
        <taxon>Marasmiineae</taxon>
        <taxon>Marasmiaceae</taxon>
        <taxon>Marasmius</taxon>
    </lineage>
</organism>
<reference evidence="2 3" key="1">
    <citation type="submission" date="2024-05" db="EMBL/GenBank/DDBJ databases">
        <title>A draft genome resource for the thread blight pathogen Marasmius tenuissimus strain MS-2.</title>
        <authorList>
            <person name="Yulfo-Soto G.E."/>
            <person name="Baruah I.K."/>
            <person name="Amoako-Attah I."/>
            <person name="Bukari Y."/>
            <person name="Meinhardt L.W."/>
            <person name="Bailey B.A."/>
            <person name="Cohen S.P."/>
        </authorList>
    </citation>
    <scope>NUCLEOTIDE SEQUENCE [LARGE SCALE GENOMIC DNA]</scope>
    <source>
        <strain evidence="2 3">MS-2</strain>
    </source>
</reference>
<dbReference type="EMBL" id="JBBXMP010000005">
    <property type="protein sequence ID" value="KAL0070916.1"/>
    <property type="molecule type" value="Genomic_DNA"/>
</dbReference>
<gene>
    <name evidence="2" type="ORF">AAF712_002137</name>
</gene>
<dbReference type="PANTHER" id="PTHR21032:SF0">
    <property type="entry name" value="G PATCH DOMAIN-CONTAINING PROTEIN 11"/>
    <property type="match status" value="1"/>
</dbReference>
<evidence type="ECO:0000256" key="1">
    <source>
        <dbReference type="SAM" id="MobiDB-lite"/>
    </source>
</evidence>
<accession>A0ABR3AAH8</accession>
<feature type="compositionally biased region" description="Low complexity" evidence="1">
    <location>
        <begin position="153"/>
        <end position="168"/>
    </location>
</feature>
<keyword evidence="3" id="KW-1185">Reference proteome</keyword>
<feature type="compositionally biased region" description="Polar residues" evidence="1">
    <location>
        <begin position="19"/>
        <end position="30"/>
    </location>
</feature>
<name>A0ABR3AAH8_9AGAR</name>